<dbReference type="GO" id="GO:0008483">
    <property type="term" value="F:transaminase activity"/>
    <property type="evidence" value="ECO:0007669"/>
    <property type="project" value="UniProtKB-KW"/>
</dbReference>
<protein>
    <recommendedName>
        <fullName evidence="2">cysteine-S-conjugate beta-lyase</fullName>
        <ecNumber evidence="2">4.4.1.13</ecNumber>
    </recommendedName>
</protein>
<dbReference type="AlphaFoldDB" id="A0A3D4SY80"/>
<dbReference type="Gene3D" id="3.40.640.10">
    <property type="entry name" value="Type I PLP-dependent aspartate aminotransferase-like (Major domain)"/>
    <property type="match status" value="1"/>
</dbReference>
<evidence type="ECO:0000313" key="7">
    <source>
        <dbReference type="EMBL" id="HCT14212.1"/>
    </source>
</evidence>
<dbReference type="EC" id="4.4.1.13" evidence="2"/>
<dbReference type="InterPro" id="IPR015421">
    <property type="entry name" value="PyrdxlP-dep_Trfase_major"/>
</dbReference>
<evidence type="ECO:0000256" key="3">
    <source>
        <dbReference type="ARBA" id="ARBA00022898"/>
    </source>
</evidence>
<comment type="similarity">
    <text evidence="5">Belongs to the class-II pyridoxal-phosphate-dependent aminotransferase family. MalY/PatB cystathionine beta-lyase subfamily.</text>
</comment>
<dbReference type="GO" id="GO:0047804">
    <property type="term" value="F:cysteine-S-conjugate beta-lyase activity"/>
    <property type="evidence" value="ECO:0007669"/>
    <property type="project" value="UniProtKB-EC"/>
</dbReference>
<keyword evidence="7" id="KW-0032">Aminotransferase</keyword>
<dbReference type="InterPro" id="IPR004839">
    <property type="entry name" value="Aminotransferase_I/II_large"/>
</dbReference>
<dbReference type="InterPro" id="IPR015422">
    <property type="entry name" value="PyrdxlP-dep_Trfase_small"/>
</dbReference>
<reference evidence="7 8" key="1">
    <citation type="journal article" date="2018" name="Nat. Biotechnol.">
        <title>A standardized bacterial taxonomy based on genome phylogeny substantially revises the tree of life.</title>
        <authorList>
            <person name="Parks D.H."/>
            <person name="Chuvochina M."/>
            <person name="Waite D.W."/>
            <person name="Rinke C."/>
            <person name="Skarshewski A."/>
            <person name="Chaumeil P.A."/>
            <person name="Hugenholtz P."/>
        </authorList>
    </citation>
    <scope>NUCLEOTIDE SEQUENCE [LARGE SCALE GENOMIC DNA]</scope>
    <source>
        <strain evidence="7">UBA11247</strain>
    </source>
</reference>
<evidence type="ECO:0000256" key="4">
    <source>
        <dbReference type="ARBA" id="ARBA00023239"/>
    </source>
</evidence>
<dbReference type="SUPFAM" id="SSF53383">
    <property type="entry name" value="PLP-dependent transferases"/>
    <property type="match status" value="1"/>
</dbReference>
<comment type="cofactor">
    <cofactor evidence="1">
        <name>pyridoxal 5'-phosphate</name>
        <dbReference type="ChEBI" id="CHEBI:597326"/>
    </cofactor>
</comment>
<dbReference type="RefSeq" id="WP_010119886.1">
    <property type="nucleotide sequence ID" value="NZ_DAITTW010000056.1"/>
</dbReference>
<keyword evidence="3" id="KW-0663">Pyridoxal phosphate</keyword>
<dbReference type="Proteomes" id="UP000261739">
    <property type="component" value="Unassembled WGS sequence"/>
</dbReference>
<keyword evidence="7" id="KW-0808">Transferase</keyword>
<dbReference type="EMBL" id="DQID01000144">
    <property type="protein sequence ID" value="HCT14212.1"/>
    <property type="molecule type" value="Genomic_DNA"/>
</dbReference>
<evidence type="ECO:0000259" key="6">
    <source>
        <dbReference type="Pfam" id="PF00155"/>
    </source>
</evidence>
<sequence>MTDFTTGFAAAEALTVDELRARGGSKWATFPGSIGTFVAESDFGTAPAVLDAVQSRVDNLDFGYTTLARKAELAEATARFLADRHDWAVDPADIGALPEVLSSLEFTLDHLAGPGAVVVPTPTYMPFFHLLRDHRREIIEVPVVHTTADGQETWNLDLDGIADAFRNGASVLILVNPANPTGTVFTRSQLAPLVEIVDRHGGRVWADEVHAPLIYDGRRHVPYASLSDTAAAHTVTATSASKGWNIPGLTCSQTVFSGPDAAVWRKEGTWVGHAVGHLGVEATIAAYDDGRDWLDALVTHLQGHRDLLVDLVAEYLPRARFLPPQGTYLDFLDLRDYGVRGSVENLLRRQAGVAGTDGRRCGRDFRGWFRLNHATPAAVLTEQVVKIGRVLEG</sequence>
<dbReference type="Gene3D" id="3.90.1150.10">
    <property type="entry name" value="Aspartate Aminotransferase, domain 1"/>
    <property type="match status" value="1"/>
</dbReference>
<name>A0A3D4SY80_9CORY</name>
<keyword evidence="4" id="KW-0456">Lyase</keyword>
<dbReference type="GO" id="GO:0030170">
    <property type="term" value="F:pyridoxal phosphate binding"/>
    <property type="evidence" value="ECO:0007669"/>
    <property type="project" value="InterPro"/>
</dbReference>
<comment type="caution">
    <text evidence="7">The sequence shown here is derived from an EMBL/GenBank/DDBJ whole genome shotgun (WGS) entry which is preliminary data.</text>
</comment>
<dbReference type="PANTHER" id="PTHR43525">
    <property type="entry name" value="PROTEIN MALY"/>
    <property type="match status" value="1"/>
</dbReference>
<proteinExistence type="inferred from homology"/>
<dbReference type="InterPro" id="IPR015424">
    <property type="entry name" value="PyrdxlP-dep_Trfase"/>
</dbReference>
<dbReference type="STRING" id="863239.GCA_000213935_01935"/>
<dbReference type="CDD" id="cd00609">
    <property type="entry name" value="AAT_like"/>
    <property type="match status" value="1"/>
</dbReference>
<organism evidence="7 8">
    <name type="scientific">Corynebacterium nuruki</name>
    <dbReference type="NCBI Taxonomy" id="1032851"/>
    <lineage>
        <taxon>Bacteria</taxon>
        <taxon>Bacillati</taxon>
        <taxon>Actinomycetota</taxon>
        <taxon>Actinomycetes</taxon>
        <taxon>Mycobacteriales</taxon>
        <taxon>Corynebacteriaceae</taxon>
        <taxon>Corynebacterium</taxon>
    </lineage>
</organism>
<evidence type="ECO:0000256" key="5">
    <source>
        <dbReference type="ARBA" id="ARBA00037974"/>
    </source>
</evidence>
<evidence type="ECO:0000256" key="2">
    <source>
        <dbReference type="ARBA" id="ARBA00012224"/>
    </source>
</evidence>
<gene>
    <name evidence="7" type="ORF">DIW82_05285</name>
</gene>
<feature type="domain" description="Aminotransferase class I/classII large" evidence="6">
    <location>
        <begin position="42"/>
        <end position="382"/>
    </location>
</feature>
<accession>A0A3D4SY80</accession>
<dbReference type="Pfam" id="PF00155">
    <property type="entry name" value="Aminotran_1_2"/>
    <property type="match status" value="1"/>
</dbReference>
<evidence type="ECO:0000313" key="8">
    <source>
        <dbReference type="Proteomes" id="UP000261739"/>
    </source>
</evidence>
<dbReference type="InterPro" id="IPR051798">
    <property type="entry name" value="Class-II_PLP-Dep_Aminotrans"/>
</dbReference>
<evidence type="ECO:0000256" key="1">
    <source>
        <dbReference type="ARBA" id="ARBA00001933"/>
    </source>
</evidence>
<dbReference type="PANTHER" id="PTHR43525:SF2">
    <property type="entry name" value="CYSTATHIONINE BETA-LYASE-RELATED"/>
    <property type="match status" value="1"/>
</dbReference>